<dbReference type="Proteomes" id="UP000426328">
    <property type="component" value="Chromosome"/>
</dbReference>
<feature type="domain" description="HEPN" evidence="1">
    <location>
        <begin position="8"/>
        <end position="107"/>
    </location>
</feature>
<dbReference type="Gene3D" id="1.20.120.330">
    <property type="entry name" value="Nucleotidyltransferases domain 2"/>
    <property type="match status" value="1"/>
</dbReference>
<dbReference type="KEGG" id="aamb:D1866_04580"/>
<gene>
    <name evidence="3" type="ORF">D1866_04580</name>
    <name evidence="2" type="ORF">GFB69_10245</name>
</gene>
<dbReference type="EMBL" id="WHYS01000002">
    <property type="protein sequence ID" value="MQL56106.1"/>
    <property type="molecule type" value="Genomic_DNA"/>
</dbReference>
<dbReference type="Proteomes" id="UP000474054">
    <property type="component" value="Unassembled WGS sequence"/>
</dbReference>
<reference evidence="3 4" key="2">
    <citation type="submission" date="2019-10" db="EMBL/GenBank/DDBJ databases">
        <title>Genome Sequences from Six Type Strain Members of the Archaeal Family Sulfolobaceae: Acidianus ambivalens, Acidianus infernus, Metallosphaera prunae, Stygiolobus azoricus, Sulfolobus metallicus, and Sulfurisphaera ohwakuensis.</title>
        <authorList>
            <person name="Counts J.A."/>
            <person name="Kelly R.M."/>
        </authorList>
    </citation>
    <scope>NUCLEOTIDE SEQUENCE [LARGE SCALE GENOMIC DNA]</scope>
    <source>
        <strain evidence="3 4">LEI 10</strain>
    </source>
</reference>
<sequence length="113" mass="13502">MRKFKVLLKEANDDLERGNLNKAVSALYFAVRKRLEEILLILRYEVPRRDDKLANVLKYLGYSEESRIFIELYELRKKADYSEEVISPEEAKKAFEYATRILKTLEKLEERVK</sequence>
<dbReference type="EMBL" id="CP045482">
    <property type="protein sequence ID" value="QGR21349.1"/>
    <property type="molecule type" value="Genomic_DNA"/>
</dbReference>
<evidence type="ECO:0000259" key="1">
    <source>
        <dbReference type="Pfam" id="PF05168"/>
    </source>
</evidence>
<evidence type="ECO:0000313" key="2">
    <source>
        <dbReference type="EMBL" id="MQL56106.1"/>
    </source>
</evidence>
<dbReference type="AlphaFoldDB" id="A0A650CU45"/>
<protein>
    <submittedName>
        <fullName evidence="3">HEPN domain-containing protein</fullName>
    </submittedName>
</protein>
<reference evidence="2 5" key="1">
    <citation type="submission" date="2019-10" db="EMBL/GenBank/DDBJ databases">
        <title>Comparative genomics of sulfur disproportionating microorganisms.</title>
        <authorList>
            <person name="Ward L.M."/>
            <person name="Bertran E."/>
            <person name="Johnston D."/>
        </authorList>
    </citation>
    <scope>NUCLEOTIDE SEQUENCE [LARGE SCALE GENOMIC DNA]</scope>
    <source>
        <strain evidence="2 5">DSM 3772</strain>
    </source>
</reference>
<dbReference type="InterPro" id="IPR007842">
    <property type="entry name" value="HEPN_dom"/>
</dbReference>
<evidence type="ECO:0000313" key="3">
    <source>
        <dbReference type="EMBL" id="QGR21349.1"/>
    </source>
</evidence>
<proteinExistence type="predicted"/>
<keyword evidence="4" id="KW-1185">Reference proteome</keyword>
<dbReference type="GeneID" id="42778987"/>
<organism evidence="3 4">
    <name type="scientific">Acidianus ambivalens</name>
    <name type="common">Desulfurolobus ambivalens</name>
    <dbReference type="NCBI Taxonomy" id="2283"/>
    <lineage>
        <taxon>Archaea</taxon>
        <taxon>Thermoproteota</taxon>
        <taxon>Thermoprotei</taxon>
        <taxon>Sulfolobales</taxon>
        <taxon>Sulfolobaceae</taxon>
        <taxon>Acidianus</taxon>
    </lineage>
</organism>
<evidence type="ECO:0000313" key="4">
    <source>
        <dbReference type="Proteomes" id="UP000426328"/>
    </source>
</evidence>
<dbReference type="Pfam" id="PF05168">
    <property type="entry name" value="HEPN"/>
    <property type="match status" value="1"/>
</dbReference>
<dbReference type="RefSeq" id="WP_152942492.1">
    <property type="nucleotide sequence ID" value="NZ_CP045482.1"/>
</dbReference>
<name>A0A650CU45_ACIAM</name>
<evidence type="ECO:0000313" key="5">
    <source>
        <dbReference type="Proteomes" id="UP000474054"/>
    </source>
</evidence>
<accession>A0A650CU45</accession>